<gene>
    <name evidence="2" type="ORF">D9611_004112</name>
</gene>
<dbReference type="AlphaFoldDB" id="A0A8H5BM13"/>
<evidence type="ECO:0000313" key="2">
    <source>
        <dbReference type="EMBL" id="KAF5324923.1"/>
    </source>
</evidence>
<protein>
    <submittedName>
        <fullName evidence="2">Uncharacterized protein</fullName>
    </submittedName>
</protein>
<dbReference type="Proteomes" id="UP000541558">
    <property type="component" value="Unassembled WGS sequence"/>
</dbReference>
<dbReference type="EMBL" id="JAACJK010000164">
    <property type="protein sequence ID" value="KAF5324923.1"/>
    <property type="molecule type" value="Genomic_DNA"/>
</dbReference>
<keyword evidence="3" id="KW-1185">Reference proteome</keyword>
<comment type="caution">
    <text evidence="2">The sequence shown here is derived from an EMBL/GenBank/DDBJ whole genome shotgun (WGS) entry which is preliminary data.</text>
</comment>
<accession>A0A8H5BM13</accession>
<feature type="region of interest" description="Disordered" evidence="1">
    <location>
        <begin position="1"/>
        <end position="86"/>
    </location>
</feature>
<feature type="compositionally biased region" description="Low complexity" evidence="1">
    <location>
        <begin position="39"/>
        <end position="65"/>
    </location>
</feature>
<evidence type="ECO:0000256" key="1">
    <source>
        <dbReference type="SAM" id="MobiDB-lite"/>
    </source>
</evidence>
<dbReference type="OrthoDB" id="2570975at2759"/>
<name>A0A8H5BM13_9AGAR</name>
<reference evidence="2 3" key="1">
    <citation type="journal article" date="2020" name="ISME J.">
        <title>Uncovering the hidden diversity of litter-decomposition mechanisms in mushroom-forming fungi.</title>
        <authorList>
            <person name="Floudas D."/>
            <person name="Bentzer J."/>
            <person name="Ahren D."/>
            <person name="Johansson T."/>
            <person name="Persson P."/>
            <person name="Tunlid A."/>
        </authorList>
    </citation>
    <scope>NUCLEOTIDE SEQUENCE [LARGE SCALE GENOMIC DNA]</scope>
    <source>
        <strain evidence="2 3">CBS 175.51</strain>
    </source>
</reference>
<feature type="compositionally biased region" description="Low complexity" evidence="1">
    <location>
        <begin position="10"/>
        <end position="22"/>
    </location>
</feature>
<proteinExistence type="predicted"/>
<sequence>MSSSSFTIIASKKATASGSGSAWRPYTDPAPTSAPLCMRLSSSSTSSLKKKASSSSSSSKSGKNAKGNKKRSGLGRRASNSALKATTTTIKITISTTTGPRRQQHQRNANAKALLYGVRAAATRAQATIPSQAAPAPAPISALKDLPRPAQREVCSAKIVQADASLAGVPPQYVRDHLEDSGPALLQGMSGIQVLRSQARLASEGTHVQVVLPQTCVEVPTHVLALCSAPSSSPASPSPCMAAIQSVIPVHALVLAAHCANMPALPPSTPSTSTQEGMTLTTLPVVPLVLPSPSTFPILAGFLYHKNTHTLISQLLAPLPVPPTLEVSQVTEIPALGRVLAAQGKEVVVRMCERVWGVWMNARAVGVVEEEVWDAVEVAWEVCGVAMGLCGVSSSS</sequence>
<organism evidence="2 3">
    <name type="scientific">Ephemerocybe angulata</name>
    <dbReference type="NCBI Taxonomy" id="980116"/>
    <lineage>
        <taxon>Eukaryota</taxon>
        <taxon>Fungi</taxon>
        <taxon>Dikarya</taxon>
        <taxon>Basidiomycota</taxon>
        <taxon>Agaricomycotina</taxon>
        <taxon>Agaricomycetes</taxon>
        <taxon>Agaricomycetidae</taxon>
        <taxon>Agaricales</taxon>
        <taxon>Agaricineae</taxon>
        <taxon>Psathyrellaceae</taxon>
        <taxon>Ephemerocybe</taxon>
    </lineage>
</organism>
<evidence type="ECO:0000313" key="3">
    <source>
        <dbReference type="Proteomes" id="UP000541558"/>
    </source>
</evidence>